<dbReference type="EMBL" id="CP122539">
    <property type="protein sequence ID" value="WGH75353.1"/>
    <property type="molecule type" value="Genomic_DNA"/>
</dbReference>
<gene>
    <name evidence="1" type="ORF">P8625_14965</name>
</gene>
<dbReference type="PANTHER" id="PTHR37841:SF1">
    <property type="entry name" value="DUF3298 DOMAIN-CONTAINING PROTEIN"/>
    <property type="match status" value="1"/>
</dbReference>
<evidence type="ECO:0000313" key="1">
    <source>
        <dbReference type="EMBL" id="WGH75353.1"/>
    </source>
</evidence>
<dbReference type="PANTHER" id="PTHR37841">
    <property type="entry name" value="GLR2918 PROTEIN"/>
    <property type="match status" value="1"/>
</dbReference>
<dbReference type="Pfam" id="PF14903">
    <property type="entry name" value="WG_beta_rep"/>
    <property type="match status" value="3"/>
</dbReference>
<dbReference type="RefSeq" id="WP_279651238.1">
    <property type="nucleotide sequence ID" value="NZ_CP122539.1"/>
</dbReference>
<dbReference type="InterPro" id="IPR032774">
    <property type="entry name" value="WG_beta_rep"/>
</dbReference>
<name>A0ABY8L1N2_9FLAO</name>
<protein>
    <submittedName>
        <fullName evidence="1">WG repeat-containing protein</fullName>
    </submittedName>
</protein>
<evidence type="ECO:0000313" key="2">
    <source>
        <dbReference type="Proteomes" id="UP001232001"/>
    </source>
</evidence>
<organism evidence="1 2">
    <name type="scientific">Tenacibaculum tangerinum</name>
    <dbReference type="NCBI Taxonomy" id="3038772"/>
    <lineage>
        <taxon>Bacteria</taxon>
        <taxon>Pseudomonadati</taxon>
        <taxon>Bacteroidota</taxon>
        <taxon>Flavobacteriia</taxon>
        <taxon>Flavobacteriales</taxon>
        <taxon>Flavobacteriaceae</taxon>
        <taxon>Tenacibaculum</taxon>
    </lineage>
</organism>
<dbReference type="Proteomes" id="UP001232001">
    <property type="component" value="Chromosome"/>
</dbReference>
<accession>A0ABY8L1N2</accession>
<proteinExistence type="predicted"/>
<reference evidence="1 2" key="1">
    <citation type="submission" date="2023-04" db="EMBL/GenBank/DDBJ databases">
        <title>Tenacibaculum tangerinum sp. nov., isolated from sea tidal flat of South Korea.</title>
        <authorList>
            <person name="Lee S.H."/>
            <person name="Kim J.-J."/>
        </authorList>
    </citation>
    <scope>NUCLEOTIDE SEQUENCE [LARGE SCALE GENOMIC DNA]</scope>
    <source>
        <strain evidence="1 2">GRR-S3-23</strain>
    </source>
</reference>
<sequence>MKNSVFIIFLLITTNVFTQINIDSNSKAKLYFIEAERNFNQNNFKEASKYIEKTEAALGDTNGRILNLKVKNLYNLGKFEAASEALELFMNVYASSVTAELKADTESYFIKLERYFENKEKKKEEEAIKNAKLRNKALKVARFNEGLGLVYVNGKAGFVDLEGNFVIEPKYMSATIFSDGTSQVKEVKDKAYLIDKLGRKMKSPKNYYWAMSIGGGFAKINTKNEGDYIVSKNNPSFIKGPYYLVYNFSGDRAVVKKKGKIKNKCGFIDQRGKEAIPVQYDYCNYFSEGLAAVKSNGKYGYIDVWGKTVIPFKYEYVKNFVDGLAFVKENGSYQMIDKTGKIVKKFANTNHKITMPDFYNGNGVFELNDGNFKTPKKYGIIDSKGKVTYPVQSTYHLTNYNRLYGLIQFSTTGVKGKKPKYGLMNAQGKKIIPEVYDYFSKLWGGGDYIAAKKNGKYGVIDITGKIIIPFKYEDIKHINKNDIALVKYGGKWIYADANGEIYLR</sequence>
<keyword evidence="2" id="KW-1185">Reference proteome</keyword>